<dbReference type="GO" id="GO:0005524">
    <property type="term" value="F:ATP binding"/>
    <property type="evidence" value="ECO:0007669"/>
    <property type="project" value="UniProtKB-KW"/>
</dbReference>
<dbReference type="RefSeq" id="WP_087022034.1">
    <property type="nucleotide sequence ID" value="NZ_NHOC01000014.1"/>
</dbReference>
<dbReference type="EMBL" id="NHOC01000014">
    <property type="protein sequence ID" value="OUM19561.1"/>
    <property type="molecule type" value="Genomic_DNA"/>
</dbReference>
<evidence type="ECO:0000256" key="2">
    <source>
        <dbReference type="ARBA" id="ARBA00022723"/>
    </source>
</evidence>
<dbReference type="InterPro" id="IPR029056">
    <property type="entry name" value="Ribokinase-like"/>
</dbReference>
<keyword evidence="1" id="KW-0808">Transferase</keyword>
<evidence type="ECO:0000313" key="10">
    <source>
        <dbReference type="EMBL" id="OUM19561.1"/>
    </source>
</evidence>
<dbReference type="Gene3D" id="3.40.1190.20">
    <property type="match status" value="1"/>
</dbReference>
<dbReference type="PANTHER" id="PTHR10584:SF166">
    <property type="entry name" value="RIBOKINASE"/>
    <property type="match status" value="1"/>
</dbReference>
<dbReference type="PRINTS" id="PR00990">
    <property type="entry name" value="RIBOKINASE"/>
</dbReference>
<keyword evidence="11" id="KW-1185">Reference proteome</keyword>
<feature type="domain" description="Carbohydrate kinase PfkB" evidence="9">
    <location>
        <begin position="2"/>
        <end position="287"/>
    </location>
</feature>
<evidence type="ECO:0000256" key="6">
    <source>
        <dbReference type="ARBA" id="ARBA00022842"/>
    </source>
</evidence>
<comment type="caution">
    <text evidence="10">The sequence shown here is derived from an EMBL/GenBank/DDBJ whole genome shotgun (WGS) entry which is preliminary data.</text>
</comment>
<dbReference type="OrthoDB" id="9775849at2"/>
<dbReference type="CDD" id="cd01174">
    <property type="entry name" value="ribokinase"/>
    <property type="match status" value="1"/>
</dbReference>
<evidence type="ECO:0000259" key="9">
    <source>
        <dbReference type="Pfam" id="PF00294"/>
    </source>
</evidence>
<dbReference type="Pfam" id="PF00294">
    <property type="entry name" value="PfkB"/>
    <property type="match status" value="1"/>
</dbReference>
<gene>
    <name evidence="10" type="ORF">CBW42_12320</name>
</gene>
<keyword evidence="5" id="KW-0067">ATP-binding</keyword>
<dbReference type="PANTHER" id="PTHR10584">
    <property type="entry name" value="SUGAR KINASE"/>
    <property type="match status" value="1"/>
</dbReference>
<keyword evidence="8" id="KW-0119">Carbohydrate metabolism</keyword>
<dbReference type="GO" id="GO:0046872">
    <property type="term" value="F:metal ion binding"/>
    <property type="evidence" value="ECO:0007669"/>
    <property type="project" value="UniProtKB-KW"/>
</dbReference>
<dbReference type="InterPro" id="IPR011877">
    <property type="entry name" value="Ribokinase"/>
</dbReference>
<name>A0A252F1L0_9FIRM</name>
<evidence type="ECO:0000256" key="3">
    <source>
        <dbReference type="ARBA" id="ARBA00022741"/>
    </source>
</evidence>
<evidence type="ECO:0000256" key="5">
    <source>
        <dbReference type="ARBA" id="ARBA00022840"/>
    </source>
</evidence>
<keyword evidence="4" id="KW-0418">Kinase</keyword>
<evidence type="ECO:0000256" key="1">
    <source>
        <dbReference type="ARBA" id="ARBA00022679"/>
    </source>
</evidence>
<dbReference type="InterPro" id="IPR002139">
    <property type="entry name" value="Ribo/fructo_kinase"/>
</dbReference>
<evidence type="ECO:0000256" key="8">
    <source>
        <dbReference type="ARBA" id="ARBA00023277"/>
    </source>
</evidence>
<evidence type="ECO:0000313" key="11">
    <source>
        <dbReference type="Proteomes" id="UP000194903"/>
    </source>
</evidence>
<keyword evidence="7" id="KW-0630">Potassium</keyword>
<organism evidence="10 11">
    <name type="scientific">Butyricicoccus porcorum</name>
    <dbReference type="NCBI Taxonomy" id="1945634"/>
    <lineage>
        <taxon>Bacteria</taxon>
        <taxon>Bacillati</taxon>
        <taxon>Bacillota</taxon>
        <taxon>Clostridia</taxon>
        <taxon>Eubacteriales</taxon>
        <taxon>Butyricicoccaceae</taxon>
        <taxon>Butyricicoccus</taxon>
    </lineage>
</organism>
<dbReference type="Proteomes" id="UP000194903">
    <property type="component" value="Unassembled WGS sequence"/>
</dbReference>
<dbReference type="SUPFAM" id="SSF53613">
    <property type="entry name" value="Ribokinase-like"/>
    <property type="match status" value="1"/>
</dbReference>
<keyword evidence="6" id="KW-0460">Magnesium</keyword>
<sequence length="304" mass="32984">MKILTLGSINIDFNYSVAHITTPKETQDSTGLKMFPGGKGLNHALTLARAGMDVQLAGMIGEDGVQMLHMIEEAGVDTSLVRTLEGEQTGHAIIQVDEVGQNAILLYGGANRKIDEAYVDEVLENYGEGDILVSQNEISCLEYIIDRAYEKGMYIVLNPSPCTQELLRQDLTKVSMFFLNEVEGRAMTSYVQPGDILIHLEELYPDSEFVLTLGSQGAFYKKGASQCYHPALSVPVVDTTAAGDVFEGYFLKAHLQGKSPAEALKYATYAAGLAISHPGAAYISAPTADKVDAFMQHPKHTTDA</sequence>
<dbReference type="AlphaFoldDB" id="A0A252F1L0"/>
<proteinExistence type="predicted"/>
<dbReference type="GO" id="GO:0004747">
    <property type="term" value="F:ribokinase activity"/>
    <property type="evidence" value="ECO:0007669"/>
    <property type="project" value="InterPro"/>
</dbReference>
<keyword evidence="2" id="KW-0479">Metal-binding</keyword>
<dbReference type="GO" id="GO:0006014">
    <property type="term" value="P:D-ribose metabolic process"/>
    <property type="evidence" value="ECO:0007669"/>
    <property type="project" value="InterPro"/>
</dbReference>
<accession>A0A252F1L0</accession>
<evidence type="ECO:0000256" key="7">
    <source>
        <dbReference type="ARBA" id="ARBA00022958"/>
    </source>
</evidence>
<reference evidence="10 11" key="1">
    <citation type="submission" date="2017-05" db="EMBL/GenBank/DDBJ databases">
        <title>Butyricicoccus porcorum sp. nov. a butyrate-producing bacterium from the swine intestinal tract.</title>
        <authorList>
            <person name="Trachsel J."/>
            <person name="Humphrey S."/>
            <person name="Allen H.K."/>
        </authorList>
    </citation>
    <scope>NUCLEOTIDE SEQUENCE [LARGE SCALE GENOMIC DNA]</scope>
    <source>
        <strain evidence="10">BB10</strain>
    </source>
</reference>
<evidence type="ECO:0000256" key="4">
    <source>
        <dbReference type="ARBA" id="ARBA00022777"/>
    </source>
</evidence>
<protein>
    <recommendedName>
        <fullName evidence="9">Carbohydrate kinase PfkB domain-containing protein</fullName>
    </recommendedName>
</protein>
<keyword evidence="3" id="KW-0547">Nucleotide-binding</keyword>
<dbReference type="InterPro" id="IPR011611">
    <property type="entry name" value="PfkB_dom"/>
</dbReference>